<dbReference type="InterPro" id="IPR024747">
    <property type="entry name" value="Pyridox_Oxase-rel"/>
</dbReference>
<dbReference type="RefSeq" id="WP_338176630.1">
    <property type="nucleotide sequence ID" value="NZ_JAEKNQ010000018.1"/>
</dbReference>
<dbReference type="SUPFAM" id="SSF50475">
    <property type="entry name" value="FMN-binding split barrel"/>
    <property type="match status" value="1"/>
</dbReference>
<name>A0A934KCF0_9BACT</name>
<dbReference type="Proteomes" id="UP000620075">
    <property type="component" value="Unassembled WGS sequence"/>
</dbReference>
<comment type="caution">
    <text evidence="2">The sequence shown here is derived from an EMBL/GenBank/DDBJ whole genome shotgun (WGS) entry which is preliminary data.</text>
</comment>
<protein>
    <submittedName>
        <fullName evidence="2">Pyridoxamine 5'-phosphate oxidase family protein</fullName>
    </submittedName>
</protein>
<dbReference type="PANTHER" id="PTHR34071:SF2">
    <property type="entry name" value="FLAVIN-NUCLEOTIDE-BINDING PROTEIN"/>
    <property type="match status" value="1"/>
</dbReference>
<dbReference type="InterPro" id="IPR012349">
    <property type="entry name" value="Split_barrel_FMN-bd"/>
</dbReference>
<gene>
    <name evidence="2" type="ORF">JF888_03405</name>
</gene>
<evidence type="ECO:0000256" key="1">
    <source>
        <dbReference type="SAM" id="MobiDB-lite"/>
    </source>
</evidence>
<feature type="region of interest" description="Disordered" evidence="1">
    <location>
        <begin position="196"/>
        <end position="226"/>
    </location>
</feature>
<evidence type="ECO:0000313" key="3">
    <source>
        <dbReference type="Proteomes" id="UP000620075"/>
    </source>
</evidence>
<evidence type="ECO:0000313" key="2">
    <source>
        <dbReference type="EMBL" id="MBJ7602230.1"/>
    </source>
</evidence>
<proteinExistence type="predicted"/>
<accession>A0A934KCF0</accession>
<dbReference type="EMBL" id="JAEKNQ010000018">
    <property type="protein sequence ID" value="MBJ7602230.1"/>
    <property type="molecule type" value="Genomic_DNA"/>
</dbReference>
<reference evidence="2 3" key="1">
    <citation type="submission" date="2020-10" db="EMBL/GenBank/DDBJ databases">
        <title>Ca. Dormibacterota MAGs.</title>
        <authorList>
            <person name="Montgomery K."/>
        </authorList>
    </citation>
    <scope>NUCLEOTIDE SEQUENCE [LARGE SCALE GENOMIC DNA]</scope>
    <source>
        <strain evidence="2">SC8811_S16_3</strain>
    </source>
</reference>
<dbReference type="AlphaFoldDB" id="A0A934KCF0"/>
<dbReference type="Gene3D" id="2.30.110.10">
    <property type="entry name" value="Electron Transport, Fmn-binding Protein, Chain A"/>
    <property type="match status" value="1"/>
</dbReference>
<sequence>MPEAPAPSSRNLVRRHPERARYEAQLVEAILDEAMICHLGFIAEGVPYVVPTMYARAGNRVYIHGSPASRMLQTAAGSADVCLTVTLLDGLVMARSAFHHSMNYRSVMILGRARQVLDPAEKMAAFERLVEHVCRGRWAEVRQPSAKELNSTTVLALALEEASAKLRSGGPSLPEADEGVSVWAGEIPLRTVALPPAGEDQPAGAAGSHIVTYSRPGWTAPPDPAG</sequence>
<organism evidence="2 3">
    <name type="scientific">Candidatus Dormiibacter inghamiae</name>
    <dbReference type="NCBI Taxonomy" id="3127013"/>
    <lineage>
        <taxon>Bacteria</taxon>
        <taxon>Bacillati</taxon>
        <taxon>Candidatus Dormiibacterota</taxon>
        <taxon>Candidatus Dormibacteria</taxon>
        <taxon>Candidatus Dormibacterales</taxon>
        <taxon>Candidatus Dormibacteraceae</taxon>
        <taxon>Candidatus Dormiibacter</taxon>
    </lineage>
</organism>
<dbReference type="PANTHER" id="PTHR34071">
    <property type="entry name" value="5-NITROIMIDAZOLE ANTIBIOTICS RESISTANCE PROTEIN, NIMA-FAMILY-RELATED PROTEIN-RELATED"/>
    <property type="match status" value="1"/>
</dbReference>
<dbReference type="Pfam" id="PF12900">
    <property type="entry name" value="Pyridox_ox_2"/>
    <property type="match status" value="1"/>
</dbReference>